<proteinExistence type="inferred from homology"/>
<evidence type="ECO:0000259" key="5">
    <source>
        <dbReference type="SMART" id="SM00672"/>
    </source>
</evidence>
<feature type="region of interest" description="Disordered" evidence="4">
    <location>
        <begin position="148"/>
        <end position="180"/>
    </location>
</feature>
<protein>
    <recommendedName>
        <fullName evidence="5">Glycosyl transferase CAP10 domain-containing protein</fullName>
    </recommendedName>
</protein>
<reference evidence="6 7" key="1">
    <citation type="journal article" date="2024" name="Nat. Commun.">
        <title>Phylogenomics reveals the evolutionary origins of lichenization in chlorophyte algae.</title>
        <authorList>
            <person name="Puginier C."/>
            <person name="Libourel C."/>
            <person name="Otte J."/>
            <person name="Skaloud P."/>
            <person name="Haon M."/>
            <person name="Grisel S."/>
            <person name="Petersen M."/>
            <person name="Berrin J.G."/>
            <person name="Delaux P.M."/>
            <person name="Dal Grande F."/>
            <person name="Keller J."/>
        </authorList>
    </citation>
    <scope>NUCLEOTIDE SEQUENCE [LARGE SCALE GENOMIC DNA]</scope>
    <source>
        <strain evidence="6 7">SAG 245.80</strain>
    </source>
</reference>
<dbReference type="SMART" id="SM00672">
    <property type="entry name" value="CAP10"/>
    <property type="match status" value="1"/>
</dbReference>
<keyword evidence="7" id="KW-1185">Reference proteome</keyword>
<evidence type="ECO:0000313" key="7">
    <source>
        <dbReference type="Proteomes" id="UP001445335"/>
    </source>
</evidence>
<accession>A0AAW1S5B4</accession>
<evidence type="ECO:0000256" key="3">
    <source>
        <dbReference type="PROSITE-ProRule" id="PRU00489"/>
    </source>
</evidence>
<dbReference type="PANTHER" id="PTHR12203">
    <property type="entry name" value="KDEL LYS-ASP-GLU-LEU CONTAINING - RELATED"/>
    <property type="match status" value="1"/>
</dbReference>
<evidence type="ECO:0000256" key="2">
    <source>
        <dbReference type="ARBA" id="ARBA00022679"/>
    </source>
</evidence>
<feature type="domain" description="Glycosyl transferase CAP10" evidence="5">
    <location>
        <begin position="542"/>
        <end position="766"/>
    </location>
</feature>
<comment type="similarity">
    <text evidence="1">Belongs to the glycosyltransferase 90 family.</text>
</comment>
<dbReference type="Pfam" id="PF05063">
    <property type="entry name" value="MT-A70"/>
    <property type="match status" value="1"/>
</dbReference>
<dbReference type="InterPro" id="IPR007757">
    <property type="entry name" value="MT-A70-like"/>
</dbReference>
<gene>
    <name evidence="6" type="ORF">WJX81_006676</name>
</gene>
<dbReference type="GO" id="GO:0016740">
    <property type="term" value="F:transferase activity"/>
    <property type="evidence" value="ECO:0007669"/>
    <property type="project" value="UniProtKB-KW"/>
</dbReference>
<dbReference type="PANTHER" id="PTHR12203:SF35">
    <property type="entry name" value="PROTEIN O-GLUCOSYLTRANSFERASE 1"/>
    <property type="match status" value="1"/>
</dbReference>
<comment type="similarity">
    <text evidence="3">Belongs to the MT-A70-like family.</text>
</comment>
<dbReference type="AlphaFoldDB" id="A0AAW1S5B4"/>
<dbReference type="EMBL" id="JALJOU010000012">
    <property type="protein sequence ID" value="KAK9840812.1"/>
    <property type="molecule type" value="Genomic_DNA"/>
</dbReference>
<evidence type="ECO:0000313" key="6">
    <source>
        <dbReference type="EMBL" id="KAK9840812.1"/>
    </source>
</evidence>
<evidence type="ECO:0000256" key="1">
    <source>
        <dbReference type="ARBA" id="ARBA00010118"/>
    </source>
</evidence>
<dbReference type="InterPro" id="IPR006598">
    <property type="entry name" value="CAP10"/>
</dbReference>
<dbReference type="Proteomes" id="UP001445335">
    <property type="component" value="Unassembled WGS sequence"/>
</dbReference>
<evidence type="ECO:0000256" key="4">
    <source>
        <dbReference type="SAM" id="MobiDB-lite"/>
    </source>
</evidence>
<organism evidence="6 7">
    <name type="scientific">Elliptochloris bilobata</name>
    <dbReference type="NCBI Taxonomy" id="381761"/>
    <lineage>
        <taxon>Eukaryota</taxon>
        <taxon>Viridiplantae</taxon>
        <taxon>Chlorophyta</taxon>
        <taxon>core chlorophytes</taxon>
        <taxon>Trebouxiophyceae</taxon>
        <taxon>Trebouxiophyceae incertae sedis</taxon>
        <taxon>Elliptochloris clade</taxon>
        <taxon>Elliptochloris</taxon>
    </lineage>
</organism>
<dbReference type="Pfam" id="PF05686">
    <property type="entry name" value="Glyco_transf_90"/>
    <property type="match status" value="1"/>
</dbReference>
<dbReference type="PROSITE" id="PS51143">
    <property type="entry name" value="MT_A70"/>
    <property type="match status" value="1"/>
</dbReference>
<dbReference type="InterPro" id="IPR051091">
    <property type="entry name" value="O-Glucosyltr/Glycosyltrsf_90"/>
</dbReference>
<name>A0AAW1S5B4_9CHLO</name>
<sequence length="766" mass="84518">MAGDEECGRPKRRRAASRNTVPSAVHYLGYVEEDETPEAIMKKFEELEKVMAAAGAANEAQREARGAAECGQDAADLECTGDQAEDGLTEEQLMEVFKQTSIFNVRSAMAGNEALLGPEVDASEEDRFWEEGGLSDDEDLWGEVQDFWSDDEGAGEPGKRRRAARGTPRPLRAGGPAKPRHHIVTHYNTVTQALIRRKVKAVDKNALVHIKVPLPLPLSWGRTVAPYAPPSERVLSAPAAACGDENVDANADPVARAAQTEAVGIVADDVVKADWSSLKTRFQAVLVNGGWEVDGGDAAARLAKVPLPRLVPVGFVFVWAQKHHVAALVRQLYRWGFCYIENLTWVQMAANNTVLTLPAPYAQRSHLTLLIFRKDGEGKDIELRHQRNPDVVFDCLRAGCGSAFDAPEEALVAIETLLPTGKGKFLELWASPKARRPGWTHVAAGIGMQDANNTGRWQAAGQRSLRRSSYKRAGSAPAYTSAQDFYIYNRPAPWGFEAWLNYARENRCVLEAYEQIERDLAPFRGTYAGDAYLAMLAPIASRLPDMDFVVNLNDEPRVLPGGNLEDILQSPCVNASAALKRYAPLHGFFTAGWQALVDELLPVFSQSKVDCFADITVPSWTNYDVTNDEADAPDTAPWDARAPLLFFRGSSTGGFVSDTTNFSSMHRQRLVGLAANDSRMDVSFVEYVQCSHAACAAMEKRYGRAERAPEEAAWANKFVMILDGNTFSSRLMRTLRSGSLIFRAGLFSEWFDERLEPFLHYLPCLL</sequence>
<comment type="caution">
    <text evidence="6">The sequence shown here is derived from an EMBL/GenBank/DDBJ whole genome shotgun (WGS) entry which is preliminary data.</text>
</comment>
<keyword evidence="2" id="KW-0808">Transferase</keyword>